<dbReference type="Proteomes" id="UP000244081">
    <property type="component" value="Unassembled WGS sequence"/>
</dbReference>
<dbReference type="CDD" id="cd04301">
    <property type="entry name" value="NAT_SF"/>
    <property type="match status" value="1"/>
</dbReference>
<evidence type="ECO:0000313" key="3">
    <source>
        <dbReference type="Proteomes" id="UP000244081"/>
    </source>
</evidence>
<comment type="caution">
    <text evidence="2">The sequence shown here is derived from an EMBL/GenBank/DDBJ whole genome shotgun (WGS) entry which is preliminary data.</text>
</comment>
<sequence>MPPLSYDIRLETPYDDAAIEALHSDAFGPGRFARTAFRIREGVPHDPRLSFVALAEGALLGAVRLTPIRIGEAPAQLLGPLAVISSCKGLGIGRALMRKALEESARLGEGLVLLVGDLPYYGPFGFRRVPQGRIQLPGPVDPTRLLAAELVEGALEAAQGSVHGGRS</sequence>
<dbReference type="Gene3D" id="3.40.630.30">
    <property type="match status" value="1"/>
</dbReference>
<dbReference type="SUPFAM" id="SSF55729">
    <property type="entry name" value="Acyl-CoA N-acyltransferases (Nat)"/>
    <property type="match status" value="1"/>
</dbReference>
<reference evidence="2 3" key="1">
    <citation type="submission" date="2018-04" db="EMBL/GenBank/DDBJ databases">
        <title>Genomic Encyclopedia of Archaeal and Bacterial Type Strains, Phase II (KMG-II): from individual species to whole genera.</title>
        <authorList>
            <person name="Goeker M."/>
        </authorList>
    </citation>
    <scope>NUCLEOTIDE SEQUENCE [LARGE SCALE GENOMIC DNA]</scope>
    <source>
        <strain evidence="2 3">DSM 23382</strain>
    </source>
</reference>
<protein>
    <submittedName>
        <fullName evidence="2">Putative N-acetyltransferase YhbS</fullName>
    </submittedName>
</protein>
<dbReference type="RefSeq" id="WP_107991943.1">
    <property type="nucleotide sequence ID" value="NZ_QAYG01000013.1"/>
</dbReference>
<feature type="domain" description="N-acetyltransferase" evidence="1">
    <location>
        <begin position="6"/>
        <end position="147"/>
    </location>
</feature>
<dbReference type="PROSITE" id="PS51186">
    <property type="entry name" value="GNAT"/>
    <property type="match status" value="1"/>
</dbReference>
<dbReference type="InterPro" id="IPR016181">
    <property type="entry name" value="Acyl_CoA_acyltransferase"/>
</dbReference>
<dbReference type="EMBL" id="QAYG01000013">
    <property type="protein sequence ID" value="PTW54982.1"/>
    <property type="molecule type" value="Genomic_DNA"/>
</dbReference>
<name>A0A2T5UU11_9HYPH</name>
<dbReference type="Pfam" id="PF00583">
    <property type="entry name" value="Acetyltransf_1"/>
    <property type="match status" value="1"/>
</dbReference>
<keyword evidence="3" id="KW-1185">Reference proteome</keyword>
<keyword evidence="2" id="KW-0808">Transferase</keyword>
<gene>
    <name evidence="2" type="ORF">C8N35_11322</name>
</gene>
<proteinExistence type="predicted"/>
<organism evidence="2 3">
    <name type="scientific">Breoghania corrubedonensis</name>
    <dbReference type="NCBI Taxonomy" id="665038"/>
    <lineage>
        <taxon>Bacteria</taxon>
        <taxon>Pseudomonadati</taxon>
        <taxon>Pseudomonadota</taxon>
        <taxon>Alphaproteobacteria</taxon>
        <taxon>Hyphomicrobiales</taxon>
        <taxon>Stappiaceae</taxon>
        <taxon>Breoghania</taxon>
    </lineage>
</organism>
<evidence type="ECO:0000313" key="2">
    <source>
        <dbReference type="EMBL" id="PTW54982.1"/>
    </source>
</evidence>
<dbReference type="InterPro" id="IPR000182">
    <property type="entry name" value="GNAT_dom"/>
</dbReference>
<dbReference type="GO" id="GO:0016747">
    <property type="term" value="F:acyltransferase activity, transferring groups other than amino-acyl groups"/>
    <property type="evidence" value="ECO:0007669"/>
    <property type="project" value="InterPro"/>
</dbReference>
<dbReference type="OrthoDB" id="9815099at2"/>
<evidence type="ECO:0000259" key="1">
    <source>
        <dbReference type="PROSITE" id="PS51186"/>
    </source>
</evidence>
<accession>A0A2T5UU11</accession>
<dbReference type="AlphaFoldDB" id="A0A2T5UU11"/>